<name>A0A9D2L1C5_9FIRM</name>
<dbReference type="EMBL" id="DWYY01000101">
    <property type="protein sequence ID" value="HJA93285.1"/>
    <property type="molecule type" value="Genomic_DNA"/>
</dbReference>
<sequence length="186" mass="19321">MRNFNYTRKICAFLCALLCIGSMSGCSTIMQSLADGTDAVLNGLADGTNIVMSGLADGADQAFGAFVNDAGTAALTPQNKLQGRREKGVDDYTGAYEATYSDFTGTERLFGGTTLEREAGNTIHIICSLSLESGEAAVFLCSGAEDPVILLSDSGEYDGTADVDGASTYVGVWGDHAGGTVSIEIR</sequence>
<accession>A0A9D2L1C5</accession>
<dbReference type="AlphaFoldDB" id="A0A9D2L1C5"/>
<reference evidence="2" key="1">
    <citation type="journal article" date="2021" name="PeerJ">
        <title>Extensive microbial diversity within the chicken gut microbiome revealed by metagenomics and culture.</title>
        <authorList>
            <person name="Gilroy R."/>
            <person name="Ravi A."/>
            <person name="Getino M."/>
            <person name="Pursley I."/>
            <person name="Horton D.L."/>
            <person name="Alikhan N.F."/>
            <person name="Baker D."/>
            <person name="Gharbi K."/>
            <person name="Hall N."/>
            <person name="Watson M."/>
            <person name="Adriaenssens E.M."/>
            <person name="Foster-Nyarko E."/>
            <person name="Jarju S."/>
            <person name="Secka A."/>
            <person name="Antonio M."/>
            <person name="Oren A."/>
            <person name="Chaudhuri R.R."/>
            <person name="La Ragione R."/>
            <person name="Hildebrand F."/>
            <person name="Pallen M.J."/>
        </authorList>
    </citation>
    <scope>NUCLEOTIDE SEQUENCE</scope>
    <source>
        <strain evidence="2">CHK179-7159</strain>
    </source>
</reference>
<feature type="chain" id="PRO_5038549190" description="Lipoprotein" evidence="1">
    <location>
        <begin position="25"/>
        <end position="186"/>
    </location>
</feature>
<gene>
    <name evidence="2" type="ORF">H9717_09280</name>
</gene>
<evidence type="ECO:0000256" key="1">
    <source>
        <dbReference type="SAM" id="SignalP"/>
    </source>
</evidence>
<protein>
    <recommendedName>
        <fullName evidence="4">Lipoprotein</fullName>
    </recommendedName>
</protein>
<evidence type="ECO:0008006" key="4">
    <source>
        <dbReference type="Google" id="ProtNLM"/>
    </source>
</evidence>
<dbReference type="PROSITE" id="PS51257">
    <property type="entry name" value="PROKAR_LIPOPROTEIN"/>
    <property type="match status" value="1"/>
</dbReference>
<organism evidence="2 3">
    <name type="scientific">Candidatus Eisenbergiella merdipullorum</name>
    <dbReference type="NCBI Taxonomy" id="2838553"/>
    <lineage>
        <taxon>Bacteria</taxon>
        <taxon>Bacillati</taxon>
        <taxon>Bacillota</taxon>
        <taxon>Clostridia</taxon>
        <taxon>Lachnospirales</taxon>
        <taxon>Lachnospiraceae</taxon>
        <taxon>Eisenbergiella</taxon>
    </lineage>
</organism>
<proteinExistence type="predicted"/>
<keyword evidence="1" id="KW-0732">Signal</keyword>
<feature type="signal peptide" evidence="1">
    <location>
        <begin position="1"/>
        <end position="24"/>
    </location>
</feature>
<dbReference type="Proteomes" id="UP000886858">
    <property type="component" value="Unassembled WGS sequence"/>
</dbReference>
<comment type="caution">
    <text evidence="2">The sequence shown here is derived from an EMBL/GenBank/DDBJ whole genome shotgun (WGS) entry which is preliminary data.</text>
</comment>
<reference evidence="2" key="2">
    <citation type="submission" date="2021-04" db="EMBL/GenBank/DDBJ databases">
        <authorList>
            <person name="Gilroy R."/>
        </authorList>
    </citation>
    <scope>NUCLEOTIDE SEQUENCE</scope>
    <source>
        <strain evidence="2">CHK179-7159</strain>
    </source>
</reference>
<evidence type="ECO:0000313" key="2">
    <source>
        <dbReference type="EMBL" id="HJA93285.1"/>
    </source>
</evidence>
<evidence type="ECO:0000313" key="3">
    <source>
        <dbReference type="Proteomes" id="UP000886858"/>
    </source>
</evidence>